<dbReference type="Proteomes" id="UP000694383">
    <property type="component" value="Unplaced"/>
</dbReference>
<dbReference type="Ensembl" id="ENSOSIT00000033472.1">
    <property type="protein sequence ID" value="ENSOSIP00000031760.1"/>
    <property type="gene ID" value="ENSOSIG00000016220.1"/>
</dbReference>
<evidence type="ECO:0000313" key="1">
    <source>
        <dbReference type="Ensembl" id="ENSOSIP00000031760.1"/>
    </source>
</evidence>
<sequence>QLLIDHFSRIPAESSAKCTLLCIENVHSQFIKVDGLAFNNYDISQHHSLEQERLSAARILFQNDPPCPVVVDEVSNANDTLFFPQLTFIHLLPRGNRLWWFSLCMKPRCCSQMFSSDFSLASSPLSHNFTMTHPFYSS</sequence>
<proteinExistence type="predicted"/>
<keyword evidence="2" id="KW-1185">Reference proteome</keyword>
<dbReference type="Gene3D" id="3.40.30.10">
    <property type="entry name" value="Glutaredoxin"/>
    <property type="match status" value="1"/>
</dbReference>
<dbReference type="InterPro" id="IPR000643">
    <property type="entry name" value="Iodothyronine_deiodinase"/>
</dbReference>
<name>A0A8C8DV24_9TELE</name>
<dbReference type="AlphaFoldDB" id="A0A8C8DV24"/>
<reference evidence="1" key="2">
    <citation type="submission" date="2025-09" db="UniProtKB">
        <authorList>
            <consortium name="Ensembl"/>
        </authorList>
    </citation>
    <scope>IDENTIFICATION</scope>
</reference>
<dbReference type="GO" id="GO:0004800">
    <property type="term" value="F:thyroxine 5'-deiodinase activity"/>
    <property type="evidence" value="ECO:0007669"/>
    <property type="project" value="InterPro"/>
</dbReference>
<reference evidence="1" key="1">
    <citation type="submission" date="2025-08" db="UniProtKB">
        <authorList>
            <consortium name="Ensembl"/>
        </authorList>
    </citation>
    <scope>IDENTIFICATION</scope>
</reference>
<dbReference type="Pfam" id="PF00837">
    <property type="entry name" value="T4_deiodinase"/>
    <property type="match status" value="1"/>
</dbReference>
<organism evidence="1 2">
    <name type="scientific">Oryzias sinensis</name>
    <name type="common">Chinese medaka</name>
    <dbReference type="NCBI Taxonomy" id="183150"/>
    <lineage>
        <taxon>Eukaryota</taxon>
        <taxon>Metazoa</taxon>
        <taxon>Chordata</taxon>
        <taxon>Craniata</taxon>
        <taxon>Vertebrata</taxon>
        <taxon>Euteleostomi</taxon>
        <taxon>Actinopterygii</taxon>
        <taxon>Neopterygii</taxon>
        <taxon>Teleostei</taxon>
        <taxon>Neoteleostei</taxon>
        <taxon>Acanthomorphata</taxon>
        <taxon>Ovalentaria</taxon>
        <taxon>Atherinomorphae</taxon>
        <taxon>Beloniformes</taxon>
        <taxon>Adrianichthyidae</taxon>
        <taxon>Oryziinae</taxon>
        <taxon>Oryzias</taxon>
    </lineage>
</organism>
<protein>
    <submittedName>
        <fullName evidence="1">Uncharacterized protein</fullName>
    </submittedName>
</protein>
<accession>A0A8C8DV24</accession>
<evidence type="ECO:0000313" key="2">
    <source>
        <dbReference type="Proteomes" id="UP000694383"/>
    </source>
</evidence>